<dbReference type="AlphaFoldDB" id="A0A2P5K6K2"/>
<comment type="caution">
    <text evidence="1">The sequence shown here is derived from an EMBL/GenBank/DDBJ whole genome shotgun (WGS) entry which is preliminary data.</text>
</comment>
<evidence type="ECO:0000313" key="2">
    <source>
        <dbReference type="Proteomes" id="UP000243096"/>
    </source>
</evidence>
<keyword evidence="2" id="KW-1185">Reference proteome</keyword>
<name>A0A2P5K6K2_9BURK</name>
<evidence type="ECO:0000313" key="1">
    <source>
        <dbReference type="EMBL" id="PPB80663.1"/>
    </source>
</evidence>
<gene>
    <name evidence="1" type="ORF">B0O95_1304</name>
</gene>
<dbReference type="EMBL" id="PRDW01000030">
    <property type="protein sequence ID" value="PPB80663.1"/>
    <property type="molecule type" value="Genomic_DNA"/>
</dbReference>
<dbReference type="Proteomes" id="UP000243096">
    <property type="component" value="Unassembled WGS sequence"/>
</dbReference>
<sequence>MRVSYVSKLAKYGAYLGTCQCSFPYPRLAKKWRPVGIPCLATIFRTFSAFFHNVCHLNVLDPYCAGLIASDHGVSFSINISDIGPS</sequence>
<reference evidence="1 2" key="1">
    <citation type="submission" date="2018-01" db="EMBL/GenBank/DDBJ databases">
        <title>Genomic Encyclopedia of Type Strains, Phase III (KMG-III): the genomes of soil and plant-associated and newly described type strains.</title>
        <authorList>
            <person name="Whitman W."/>
        </authorList>
    </citation>
    <scope>NUCLEOTIDE SEQUENCE [LARGE SCALE GENOMIC DNA]</scope>
    <source>
        <strain evidence="1 2">HKI456</strain>
    </source>
</reference>
<protein>
    <submittedName>
        <fullName evidence="1">Uncharacterized protein</fullName>
    </submittedName>
</protein>
<accession>A0A2P5K6K2</accession>
<organism evidence="1 2">
    <name type="scientific">Mycetohabitans endofungorum</name>
    <dbReference type="NCBI Taxonomy" id="417203"/>
    <lineage>
        <taxon>Bacteria</taxon>
        <taxon>Pseudomonadati</taxon>
        <taxon>Pseudomonadota</taxon>
        <taxon>Betaproteobacteria</taxon>
        <taxon>Burkholderiales</taxon>
        <taxon>Burkholderiaceae</taxon>
        <taxon>Mycetohabitans</taxon>
    </lineage>
</organism>
<proteinExistence type="predicted"/>